<dbReference type="AlphaFoldDB" id="A0A166GQI2"/>
<dbReference type="Proteomes" id="UP000077755">
    <property type="component" value="Chromosome 1"/>
</dbReference>
<dbReference type="Gramene" id="KZN09230">
    <property type="protein sequence ID" value="KZN09230"/>
    <property type="gene ID" value="DCAR_001886"/>
</dbReference>
<organism evidence="1 2">
    <name type="scientific">Daucus carota subsp. sativus</name>
    <name type="common">Carrot</name>
    <dbReference type="NCBI Taxonomy" id="79200"/>
    <lineage>
        <taxon>Eukaryota</taxon>
        <taxon>Viridiplantae</taxon>
        <taxon>Streptophyta</taxon>
        <taxon>Embryophyta</taxon>
        <taxon>Tracheophyta</taxon>
        <taxon>Spermatophyta</taxon>
        <taxon>Magnoliopsida</taxon>
        <taxon>eudicotyledons</taxon>
        <taxon>Gunneridae</taxon>
        <taxon>Pentapetalae</taxon>
        <taxon>asterids</taxon>
        <taxon>campanulids</taxon>
        <taxon>Apiales</taxon>
        <taxon>Apiaceae</taxon>
        <taxon>Apioideae</taxon>
        <taxon>Scandiceae</taxon>
        <taxon>Daucinae</taxon>
        <taxon>Daucus</taxon>
        <taxon>Daucus sect. Daucus</taxon>
    </lineage>
</organism>
<protein>
    <submittedName>
        <fullName evidence="1">Uncharacterized protein</fullName>
    </submittedName>
</protein>
<evidence type="ECO:0000313" key="2">
    <source>
        <dbReference type="Proteomes" id="UP000077755"/>
    </source>
</evidence>
<evidence type="ECO:0000313" key="1">
    <source>
        <dbReference type="EMBL" id="WOG82731.1"/>
    </source>
</evidence>
<gene>
    <name evidence="1" type="ORF">DCAR_0101899</name>
</gene>
<dbReference type="PANTHER" id="PTHR33511">
    <property type="entry name" value="OS06G0632400 PROTEIN"/>
    <property type="match status" value="1"/>
</dbReference>
<dbReference type="EMBL" id="CP093343">
    <property type="protein sequence ID" value="WOG82731.1"/>
    <property type="molecule type" value="Genomic_DNA"/>
</dbReference>
<proteinExistence type="predicted"/>
<name>A0A166GQI2_DAUCS</name>
<accession>A0A166GQI2</accession>
<reference evidence="1" key="2">
    <citation type="submission" date="2022-03" db="EMBL/GenBank/DDBJ databases">
        <title>Draft title - Genomic analysis of global carrot germplasm unveils the trajectory of domestication and the origin of high carotenoid orange carrot.</title>
        <authorList>
            <person name="Iorizzo M."/>
            <person name="Ellison S."/>
            <person name="Senalik D."/>
            <person name="Macko-Podgorni A."/>
            <person name="Grzebelus D."/>
            <person name="Bostan H."/>
            <person name="Rolling W."/>
            <person name="Curaba J."/>
            <person name="Simon P."/>
        </authorList>
    </citation>
    <scope>NUCLEOTIDE SEQUENCE</scope>
    <source>
        <tissue evidence="1">Leaf</tissue>
    </source>
</reference>
<reference evidence="1" key="1">
    <citation type="journal article" date="2016" name="Nat. Genet.">
        <title>A high-quality carrot genome assembly provides new insights into carotenoid accumulation and asterid genome evolution.</title>
        <authorList>
            <person name="Iorizzo M."/>
            <person name="Ellison S."/>
            <person name="Senalik D."/>
            <person name="Zeng P."/>
            <person name="Satapoomin P."/>
            <person name="Huang J."/>
            <person name="Bowman M."/>
            <person name="Iovene M."/>
            <person name="Sanseverino W."/>
            <person name="Cavagnaro P."/>
            <person name="Yildiz M."/>
            <person name="Macko-Podgorni A."/>
            <person name="Moranska E."/>
            <person name="Grzebelus E."/>
            <person name="Grzebelus D."/>
            <person name="Ashrafi H."/>
            <person name="Zheng Z."/>
            <person name="Cheng S."/>
            <person name="Spooner D."/>
            <person name="Van Deynze A."/>
            <person name="Simon P."/>
        </authorList>
    </citation>
    <scope>NUCLEOTIDE SEQUENCE</scope>
    <source>
        <tissue evidence="1">Leaf</tissue>
    </source>
</reference>
<keyword evidence="2" id="KW-1185">Reference proteome</keyword>
<dbReference type="OMA" id="GRTSWQK"/>
<sequence>MGGSNRQKKSFGLFSIFRSTRTRRGKDMNGTDDFVKLYKVYRSDEDRGHWVAEPGIDKKASAYIAKSQRNWNLADVSN</sequence>